<reference evidence="2 3" key="1">
    <citation type="submission" date="2020-08" db="EMBL/GenBank/DDBJ databases">
        <title>A Genomic Blueprint of the Chicken Gut Microbiome.</title>
        <authorList>
            <person name="Gilroy R."/>
            <person name="Ravi A."/>
            <person name="Getino M."/>
            <person name="Pursley I."/>
            <person name="Horton D.L."/>
            <person name="Alikhan N.-F."/>
            <person name="Baker D."/>
            <person name="Gharbi K."/>
            <person name="Hall N."/>
            <person name="Watson M."/>
            <person name="Adriaenssens E.M."/>
            <person name="Foster-Nyarko E."/>
            <person name="Jarju S."/>
            <person name="Secka A."/>
            <person name="Antonio M."/>
            <person name="Oren A."/>
            <person name="Chaudhuri R."/>
            <person name="La Ragione R.M."/>
            <person name="Hildebrand F."/>
            <person name="Pallen M.J."/>
        </authorList>
    </citation>
    <scope>NUCLEOTIDE SEQUENCE [LARGE SCALE GENOMIC DNA]</scope>
    <source>
        <strain evidence="2 3">Sa2CUA2</strain>
    </source>
</reference>
<evidence type="ECO:0000259" key="1">
    <source>
        <dbReference type="Pfam" id="PF04287"/>
    </source>
</evidence>
<dbReference type="PIRSF" id="PIRSF006257">
    <property type="entry name" value="UCP006257"/>
    <property type="match status" value="1"/>
</dbReference>
<dbReference type="PANTHER" id="PTHR39586:SF1">
    <property type="entry name" value="CYTOPLASMIC PROTEIN"/>
    <property type="match status" value="1"/>
</dbReference>
<proteinExistence type="predicted"/>
<feature type="domain" description="YqcC-like" evidence="1">
    <location>
        <begin position="8"/>
        <end position="104"/>
    </location>
</feature>
<dbReference type="Gene3D" id="1.20.1440.40">
    <property type="entry name" value="YqcC-like"/>
    <property type="match status" value="1"/>
</dbReference>
<evidence type="ECO:0000313" key="3">
    <source>
        <dbReference type="Proteomes" id="UP000611945"/>
    </source>
</evidence>
<dbReference type="InterPro" id="IPR007384">
    <property type="entry name" value="UCP006257"/>
</dbReference>
<comment type="caution">
    <text evidence="2">The sequence shown here is derived from an EMBL/GenBank/DDBJ whole genome shotgun (WGS) entry which is preliminary data.</text>
</comment>
<dbReference type="SUPFAM" id="SSF158452">
    <property type="entry name" value="YqcC-like"/>
    <property type="match status" value="1"/>
</dbReference>
<dbReference type="Proteomes" id="UP000611945">
    <property type="component" value="Unassembled WGS sequence"/>
</dbReference>
<dbReference type="PANTHER" id="PTHR39586">
    <property type="entry name" value="CYTOPLASMIC PROTEIN-RELATED"/>
    <property type="match status" value="1"/>
</dbReference>
<name>A0ABR8TRD7_9PSED</name>
<sequence>MNERILAIADQLLLIEHELRQLGWWSAHSPSDEALASCEPFCVDTLDFAQWLQWIFLPRMRTLVEGGGALPSVSGIRAMADVVYRERPLEVRELLVALGRFDQLIGKAR</sequence>
<dbReference type="RefSeq" id="WP_251836636.1">
    <property type="nucleotide sequence ID" value="NZ_JACSQG010000005.1"/>
</dbReference>
<dbReference type="InterPro" id="IPR036814">
    <property type="entry name" value="YqcC-like_sf"/>
</dbReference>
<protein>
    <submittedName>
        <fullName evidence="2">YqcC family protein</fullName>
    </submittedName>
</protein>
<accession>A0ABR8TRD7</accession>
<dbReference type="Pfam" id="PF04287">
    <property type="entry name" value="DUF446"/>
    <property type="match status" value="1"/>
</dbReference>
<gene>
    <name evidence="2" type="ORF">H9642_11765</name>
</gene>
<organism evidence="2 3">
    <name type="scientific">Serpens gallinarum</name>
    <dbReference type="NCBI Taxonomy" id="2763075"/>
    <lineage>
        <taxon>Bacteria</taxon>
        <taxon>Pseudomonadati</taxon>
        <taxon>Pseudomonadota</taxon>
        <taxon>Gammaproteobacteria</taxon>
        <taxon>Pseudomonadales</taxon>
        <taxon>Pseudomonadaceae</taxon>
        <taxon>Pseudomonas</taxon>
    </lineage>
</organism>
<dbReference type="InterPro" id="IPR023376">
    <property type="entry name" value="YqcC-like_dom"/>
</dbReference>
<evidence type="ECO:0000313" key="2">
    <source>
        <dbReference type="EMBL" id="MBD7977864.1"/>
    </source>
</evidence>
<keyword evidence="3" id="KW-1185">Reference proteome</keyword>
<dbReference type="EMBL" id="JACSQG010000005">
    <property type="protein sequence ID" value="MBD7977864.1"/>
    <property type="molecule type" value="Genomic_DNA"/>
</dbReference>